<keyword evidence="2" id="KW-1185">Reference proteome</keyword>
<name>A0A9W8YU66_9PEZI</name>
<evidence type="ECO:0000313" key="2">
    <source>
        <dbReference type="Proteomes" id="UP001140453"/>
    </source>
</evidence>
<accession>A0A9W8YU66</accession>
<dbReference type="EMBL" id="JAPEVB010000003">
    <property type="protein sequence ID" value="KAJ4391605.1"/>
    <property type="molecule type" value="Genomic_DNA"/>
</dbReference>
<organism evidence="1 2">
    <name type="scientific">Gnomoniopsis smithogilvyi</name>
    <dbReference type="NCBI Taxonomy" id="1191159"/>
    <lineage>
        <taxon>Eukaryota</taxon>
        <taxon>Fungi</taxon>
        <taxon>Dikarya</taxon>
        <taxon>Ascomycota</taxon>
        <taxon>Pezizomycotina</taxon>
        <taxon>Sordariomycetes</taxon>
        <taxon>Sordariomycetidae</taxon>
        <taxon>Diaporthales</taxon>
        <taxon>Gnomoniaceae</taxon>
        <taxon>Gnomoniopsis</taxon>
    </lineage>
</organism>
<proteinExistence type="predicted"/>
<reference evidence="1" key="1">
    <citation type="submission" date="2022-10" db="EMBL/GenBank/DDBJ databases">
        <title>Tapping the CABI collections for fungal endophytes: first genome assemblies for Collariella, Neodidymelliopsis, Ascochyta clinopodiicola, Didymella pomorum, Didymosphaeria variabile, Neocosmospora piperis and Neocucurbitaria cava.</title>
        <authorList>
            <person name="Hill R."/>
        </authorList>
    </citation>
    <scope>NUCLEOTIDE SEQUENCE</scope>
    <source>
        <strain evidence="1">IMI 355082</strain>
    </source>
</reference>
<sequence>MADSSNLKEAVMRQVQIESNTANVRILMEAKNERVLLREMRAKTWIVIIKRRERLFHRLHGQIHGRVEPSQLSIYNPHKERAGVEVNERFGDSAGRYDKAVDGLLRCKKRAKADTRPEACHAA</sequence>
<gene>
    <name evidence="1" type="ORF">N0V93_005224</name>
</gene>
<evidence type="ECO:0000313" key="1">
    <source>
        <dbReference type="EMBL" id="KAJ4391605.1"/>
    </source>
</evidence>
<protein>
    <submittedName>
        <fullName evidence="1">Uncharacterized protein</fullName>
    </submittedName>
</protein>
<dbReference type="OrthoDB" id="7813104at2759"/>
<comment type="caution">
    <text evidence="1">The sequence shown here is derived from an EMBL/GenBank/DDBJ whole genome shotgun (WGS) entry which is preliminary data.</text>
</comment>
<dbReference type="AlphaFoldDB" id="A0A9W8YU66"/>
<dbReference type="Proteomes" id="UP001140453">
    <property type="component" value="Unassembled WGS sequence"/>
</dbReference>